<dbReference type="GO" id="GO:0016787">
    <property type="term" value="F:hydrolase activity"/>
    <property type="evidence" value="ECO:0007669"/>
    <property type="project" value="UniProtKB-KW"/>
</dbReference>
<proteinExistence type="predicted"/>
<dbReference type="RefSeq" id="WP_128444346.1">
    <property type="nucleotide sequence ID" value="NZ_SBIP01000004.1"/>
</dbReference>
<evidence type="ECO:0000313" key="5">
    <source>
        <dbReference type="Proteomes" id="UP000287687"/>
    </source>
</evidence>
<dbReference type="Proteomes" id="UP000287687">
    <property type="component" value="Unassembled WGS sequence"/>
</dbReference>
<evidence type="ECO:0000259" key="3">
    <source>
        <dbReference type="PROSITE" id="PS51462"/>
    </source>
</evidence>
<dbReference type="PANTHER" id="PTHR43046:SF14">
    <property type="entry name" value="MUTT_NUDIX FAMILY PROTEIN"/>
    <property type="match status" value="1"/>
</dbReference>
<dbReference type="EMBL" id="SBIP01000004">
    <property type="protein sequence ID" value="RWX75460.1"/>
    <property type="molecule type" value="Genomic_DNA"/>
</dbReference>
<dbReference type="Gene3D" id="3.90.79.10">
    <property type="entry name" value="Nucleoside Triphosphate Pyrophosphohydrolase"/>
    <property type="match status" value="1"/>
</dbReference>
<reference evidence="4 5" key="1">
    <citation type="submission" date="2019-01" db="EMBL/GenBank/DDBJ databases">
        <title>The draft genome of Rhizobium sp. 24NR.</title>
        <authorList>
            <person name="Liu L."/>
            <person name="Liang L."/>
            <person name="Shi S."/>
            <person name="Xu L."/>
            <person name="Wang X."/>
            <person name="Li L."/>
            <person name="Zhang X."/>
        </authorList>
    </citation>
    <scope>NUCLEOTIDE SEQUENCE [LARGE SCALE GENOMIC DNA]</scope>
    <source>
        <strain evidence="4 5">24NR</strain>
    </source>
</reference>
<keyword evidence="5" id="KW-1185">Reference proteome</keyword>
<dbReference type="SUPFAM" id="SSF55811">
    <property type="entry name" value="Nudix"/>
    <property type="match status" value="1"/>
</dbReference>
<gene>
    <name evidence="4" type="ORF">EPK99_17305</name>
</gene>
<sequence length="137" mass="15218">MLLPGIDFPGVGAGLVIQRADGKVLLYRRLRPPEAGFWNIVGGKVDHMESSAEAARREAEEETGLTIGAVEFLCVAEERIAAERQHWISMIYVTRDFSGEPRLTEPDKLSELGWFDPANSPSPLSVFSAHAFRHLTR</sequence>
<dbReference type="InterPro" id="IPR015797">
    <property type="entry name" value="NUDIX_hydrolase-like_dom_sf"/>
</dbReference>
<protein>
    <submittedName>
        <fullName evidence="4">NUDIX domain-containing protein</fullName>
    </submittedName>
</protein>
<dbReference type="PROSITE" id="PS51462">
    <property type="entry name" value="NUDIX"/>
    <property type="match status" value="1"/>
</dbReference>
<name>A0A3S3RGT2_9HYPH</name>
<accession>A0A3S3RGT2</accession>
<evidence type="ECO:0000256" key="1">
    <source>
        <dbReference type="ARBA" id="ARBA00001946"/>
    </source>
</evidence>
<comment type="cofactor">
    <cofactor evidence="1">
        <name>Mg(2+)</name>
        <dbReference type="ChEBI" id="CHEBI:18420"/>
    </cofactor>
</comment>
<dbReference type="InterPro" id="IPR020084">
    <property type="entry name" value="NUDIX_hydrolase_CS"/>
</dbReference>
<dbReference type="PROSITE" id="PS00893">
    <property type="entry name" value="NUDIX_BOX"/>
    <property type="match status" value="1"/>
</dbReference>
<dbReference type="AlphaFoldDB" id="A0A3S3RGT2"/>
<dbReference type="Pfam" id="PF00293">
    <property type="entry name" value="NUDIX"/>
    <property type="match status" value="1"/>
</dbReference>
<comment type="caution">
    <text evidence="4">The sequence shown here is derived from an EMBL/GenBank/DDBJ whole genome shotgun (WGS) entry which is preliminary data.</text>
</comment>
<feature type="domain" description="Nudix hydrolase" evidence="3">
    <location>
        <begin position="6"/>
        <end position="137"/>
    </location>
</feature>
<evidence type="ECO:0000256" key="2">
    <source>
        <dbReference type="ARBA" id="ARBA00022801"/>
    </source>
</evidence>
<dbReference type="PANTHER" id="PTHR43046">
    <property type="entry name" value="GDP-MANNOSE MANNOSYL HYDROLASE"/>
    <property type="match status" value="1"/>
</dbReference>
<evidence type="ECO:0000313" key="4">
    <source>
        <dbReference type="EMBL" id="RWX75460.1"/>
    </source>
</evidence>
<dbReference type="OrthoDB" id="9761969at2"/>
<keyword evidence="2" id="KW-0378">Hydrolase</keyword>
<organism evidence="4 5">
    <name type="scientific">Neorhizobium lilium</name>
    <dbReference type="NCBI Taxonomy" id="2503024"/>
    <lineage>
        <taxon>Bacteria</taxon>
        <taxon>Pseudomonadati</taxon>
        <taxon>Pseudomonadota</taxon>
        <taxon>Alphaproteobacteria</taxon>
        <taxon>Hyphomicrobiales</taxon>
        <taxon>Rhizobiaceae</taxon>
        <taxon>Rhizobium/Agrobacterium group</taxon>
        <taxon>Neorhizobium</taxon>
    </lineage>
</organism>
<dbReference type="InterPro" id="IPR000086">
    <property type="entry name" value="NUDIX_hydrolase_dom"/>
</dbReference>